<evidence type="ECO:0000256" key="1">
    <source>
        <dbReference type="SAM" id="MobiDB-lite"/>
    </source>
</evidence>
<feature type="region of interest" description="Disordered" evidence="1">
    <location>
        <begin position="41"/>
        <end position="68"/>
    </location>
</feature>
<dbReference type="AlphaFoldDB" id="A0A0D0ANV7"/>
<organism evidence="2 3">
    <name type="scientific">Suillus luteus UH-Slu-Lm8-n1</name>
    <dbReference type="NCBI Taxonomy" id="930992"/>
    <lineage>
        <taxon>Eukaryota</taxon>
        <taxon>Fungi</taxon>
        <taxon>Dikarya</taxon>
        <taxon>Basidiomycota</taxon>
        <taxon>Agaricomycotina</taxon>
        <taxon>Agaricomycetes</taxon>
        <taxon>Agaricomycetidae</taxon>
        <taxon>Boletales</taxon>
        <taxon>Suillineae</taxon>
        <taxon>Suillaceae</taxon>
        <taxon>Suillus</taxon>
    </lineage>
</organism>
<dbReference type="EMBL" id="KN835332">
    <property type="protein sequence ID" value="KIK39699.1"/>
    <property type="molecule type" value="Genomic_DNA"/>
</dbReference>
<proteinExistence type="predicted"/>
<evidence type="ECO:0000313" key="2">
    <source>
        <dbReference type="EMBL" id="KIK39699.1"/>
    </source>
</evidence>
<gene>
    <name evidence="2" type="ORF">CY34DRAFT_807984</name>
</gene>
<sequence>MITTACRFLNTGSGDDMLHNAEHVEDSRTSSLDIELREIPVERGHSHRGTSPSIKKDMYGAGCGLHST</sequence>
<dbReference type="Proteomes" id="UP000054485">
    <property type="component" value="Unassembled WGS sequence"/>
</dbReference>
<dbReference type="HOGENOM" id="CLU_2795640_0_0_1"/>
<accession>A0A0D0ANV7</accession>
<name>A0A0D0ANV7_9AGAM</name>
<protein>
    <submittedName>
        <fullName evidence="2">Uncharacterized protein</fullName>
    </submittedName>
</protein>
<evidence type="ECO:0000313" key="3">
    <source>
        <dbReference type="Proteomes" id="UP000054485"/>
    </source>
</evidence>
<dbReference type="InParanoid" id="A0A0D0ANV7"/>
<reference evidence="3" key="2">
    <citation type="submission" date="2015-01" db="EMBL/GenBank/DDBJ databases">
        <title>Evolutionary Origins and Diversification of the Mycorrhizal Mutualists.</title>
        <authorList>
            <consortium name="DOE Joint Genome Institute"/>
            <consortium name="Mycorrhizal Genomics Consortium"/>
            <person name="Kohler A."/>
            <person name="Kuo A."/>
            <person name="Nagy L.G."/>
            <person name="Floudas D."/>
            <person name="Copeland A."/>
            <person name="Barry K.W."/>
            <person name="Cichocki N."/>
            <person name="Veneault-Fourrey C."/>
            <person name="LaButti K."/>
            <person name="Lindquist E.A."/>
            <person name="Lipzen A."/>
            <person name="Lundell T."/>
            <person name="Morin E."/>
            <person name="Murat C."/>
            <person name="Riley R."/>
            <person name="Ohm R."/>
            <person name="Sun H."/>
            <person name="Tunlid A."/>
            <person name="Henrissat B."/>
            <person name="Grigoriev I.V."/>
            <person name="Hibbett D.S."/>
            <person name="Martin F."/>
        </authorList>
    </citation>
    <scope>NUCLEOTIDE SEQUENCE [LARGE SCALE GENOMIC DNA]</scope>
    <source>
        <strain evidence="3">UH-Slu-Lm8-n1</strain>
    </source>
</reference>
<reference evidence="2 3" key="1">
    <citation type="submission" date="2014-04" db="EMBL/GenBank/DDBJ databases">
        <authorList>
            <consortium name="DOE Joint Genome Institute"/>
            <person name="Kuo A."/>
            <person name="Ruytinx J."/>
            <person name="Rineau F."/>
            <person name="Colpaert J."/>
            <person name="Kohler A."/>
            <person name="Nagy L.G."/>
            <person name="Floudas D."/>
            <person name="Copeland A."/>
            <person name="Barry K.W."/>
            <person name="Cichocki N."/>
            <person name="Veneault-Fourrey C."/>
            <person name="LaButti K."/>
            <person name="Lindquist E.A."/>
            <person name="Lipzen A."/>
            <person name="Lundell T."/>
            <person name="Morin E."/>
            <person name="Murat C."/>
            <person name="Sun H."/>
            <person name="Tunlid A."/>
            <person name="Henrissat B."/>
            <person name="Grigoriev I.V."/>
            <person name="Hibbett D.S."/>
            <person name="Martin F."/>
            <person name="Nordberg H.P."/>
            <person name="Cantor M.N."/>
            <person name="Hua S.X."/>
        </authorList>
    </citation>
    <scope>NUCLEOTIDE SEQUENCE [LARGE SCALE GENOMIC DNA]</scope>
    <source>
        <strain evidence="2 3">UH-Slu-Lm8-n1</strain>
    </source>
</reference>
<keyword evidence="3" id="KW-1185">Reference proteome</keyword>